<name>A0AAD2BS20_9RALS</name>
<reference evidence="1" key="1">
    <citation type="submission" date="2023-07" db="EMBL/GenBank/DDBJ databases">
        <authorList>
            <person name="Peeters C."/>
        </authorList>
    </citation>
    <scope>NUCLEOTIDE SEQUENCE</scope>
    <source>
        <strain evidence="1">R-77560</strain>
    </source>
</reference>
<protein>
    <recommendedName>
        <fullName evidence="3">DUF3150 domain-containing protein</fullName>
    </recommendedName>
</protein>
<evidence type="ECO:0000313" key="2">
    <source>
        <dbReference type="Proteomes" id="UP001189756"/>
    </source>
</evidence>
<comment type="caution">
    <text evidence="1">The sequence shown here is derived from an EMBL/GenBank/DDBJ whole genome shotgun (WGS) entry which is preliminary data.</text>
</comment>
<dbReference type="Pfam" id="PF11348">
    <property type="entry name" value="DUF3150"/>
    <property type="match status" value="1"/>
</dbReference>
<evidence type="ECO:0008006" key="3">
    <source>
        <dbReference type="Google" id="ProtNLM"/>
    </source>
</evidence>
<gene>
    <name evidence="1" type="ORF">R77560_04074</name>
</gene>
<dbReference type="RefSeq" id="WP_024542402.1">
    <property type="nucleotide sequence ID" value="NZ_CATZAZ010000011.1"/>
</dbReference>
<sequence>MTQESILKNVVVFAPDLRAISGTVSKDTGAENGPAFTGGSVRYIDPETLTGLGTIRSRMARICRSMGVRFLSGWAVPEDAAGTLQALLAPTVEDARQAISAFLDKFEESKEQWLDDHPEIGPYQGRFPTIDDARARMGVSVAIYKIDNSVVANANPAEDGVLVELGVLPRRALEEIAQDVRTSWDPSRGVAGKKTLGIVHRIREKLRTLEFLGGNLGQAARLIEATLQRLPDSGKIEGTDYAILAALMGALERPDFLVSISSNLPDQIDPALLLGVRQAQAQVATLDLNWQAALPEEAPIQANQPESTAVATVQVEEPVEAWSW</sequence>
<organism evidence="1 2">
    <name type="scientific">Ralstonia thomasii</name>
    <dbReference type="NCBI Taxonomy" id="3058596"/>
    <lineage>
        <taxon>Bacteria</taxon>
        <taxon>Pseudomonadati</taxon>
        <taxon>Pseudomonadota</taxon>
        <taxon>Betaproteobacteria</taxon>
        <taxon>Burkholderiales</taxon>
        <taxon>Burkholderiaceae</taxon>
        <taxon>Ralstonia</taxon>
    </lineage>
</organism>
<accession>A0AAD2BS20</accession>
<dbReference type="AlphaFoldDB" id="A0AAD2BS20"/>
<dbReference type="EMBL" id="CATZAZ010000011">
    <property type="protein sequence ID" value="CAJ0804438.1"/>
    <property type="molecule type" value="Genomic_DNA"/>
</dbReference>
<dbReference type="GeneID" id="34794210"/>
<proteinExistence type="predicted"/>
<evidence type="ECO:0000313" key="1">
    <source>
        <dbReference type="EMBL" id="CAJ0804438.1"/>
    </source>
</evidence>
<dbReference type="InterPro" id="IPR021496">
    <property type="entry name" value="DUF3150"/>
</dbReference>
<dbReference type="Proteomes" id="UP001189756">
    <property type="component" value="Unassembled WGS sequence"/>
</dbReference>